<dbReference type="EMBL" id="LAZR01066128">
    <property type="protein sequence ID" value="KKK54179.1"/>
    <property type="molecule type" value="Genomic_DNA"/>
</dbReference>
<dbReference type="SUPFAM" id="SSF55785">
    <property type="entry name" value="PYP-like sensor domain (PAS domain)"/>
    <property type="match status" value="2"/>
</dbReference>
<dbReference type="InterPro" id="IPR052155">
    <property type="entry name" value="Biofilm_reg_signaling"/>
</dbReference>
<dbReference type="SMART" id="SM00091">
    <property type="entry name" value="PAS"/>
    <property type="match status" value="2"/>
</dbReference>
<feature type="coiled-coil region" evidence="1">
    <location>
        <begin position="1"/>
        <end position="42"/>
    </location>
</feature>
<keyword evidence="1" id="KW-0175">Coiled coil</keyword>
<dbReference type="SMART" id="SM00086">
    <property type="entry name" value="PAC"/>
    <property type="match status" value="2"/>
</dbReference>
<dbReference type="Pfam" id="PF08447">
    <property type="entry name" value="PAS_3"/>
    <property type="match status" value="2"/>
</dbReference>
<evidence type="ECO:0000313" key="4">
    <source>
        <dbReference type="EMBL" id="KKK54179.1"/>
    </source>
</evidence>
<dbReference type="CDD" id="cd00130">
    <property type="entry name" value="PAS"/>
    <property type="match status" value="2"/>
</dbReference>
<dbReference type="AlphaFoldDB" id="A0A0F8YJ21"/>
<dbReference type="InterPro" id="IPR035965">
    <property type="entry name" value="PAS-like_dom_sf"/>
</dbReference>
<dbReference type="PROSITE" id="PS50113">
    <property type="entry name" value="PAC"/>
    <property type="match status" value="1"/>
</dbReference>
<comment type="caution">
    <text evidence="4">The sequence shown here is derived from an EMBL/GenBank/DDBJ whole genome shotgun (WGS) entry which is preliminary data.</text>
</comment>
<feature type="domain" description="PAC" evidence="3">
    <location>
        <begin position="248"/>
        <end position="294"/>
    </location>
</feature>
<dbReference type="InterPro" id="IPR000700">
    <property type="entry name" value="PAS-assoc_C"/>
</dbReference>
<evidence type="ECO:0000259" key="3">
    <source>
        <dbReference type="PROSITE" id="PS50113"/>
    </source>
</evidence>
<dbReference type="Gene3D" id="3.30.450.20">
    <property type="entry name" value="PAS domain"/>
    <property type="match status" value="2"/>
</dbReference>
<evidence type="ECO:0000256" key="1">
    <source>
        <dbReference type="SAM" id="Coils"/>
    </source>
</evidence>
<protein>
    <recommendedName>
        <fullName evidence="5">PAS domain-containing protein</fullName>
    </recommendedName>
</protein>
<feature type="domain" description="PAS" evidence="2">
    <location>
        <begin position="42"/>
        <end position="114"/>
    </location>
</feature>
<accession>A0A0F8YJ21</accession>
<dbReference type="PANTHER" id="PTHR44757:SF2">
    <property type="entry name" value="BIOFILM ARCHITECTURE MAINTENANCE PROTEIN MBAA"/>
    <property type="match status" value="1"/>
</dbReference>
<dbReference type="InterPro" id="IPR000014">
    <property type="entry name" value="PAS"/>
</dbReference>
<evidence type="ECO:0000259" key="2">
    <source>
        <dbReference type="PROSITE" id="PS50112"/>
    </source>
</evidence>
<dbReference type="InterPro" id="IPR001610">
    <property type="entry name" value="PAC"/>
</dbReference>
<sequence length="294" mass="34776">MKDENKTKEELIKELKELRLKNSELEKSKADYKQADKALREREVKYRLIAENTSDLICVTSFNLKATYIYVNHSYKKILGYEPEELIGKSSLNFIHPDDKRKLLPLLKEYFSYKVKDLFKLKEKYAFKVIELRFRHKAGDRRYLQTTANFIGNDLLFISKDITERMQIEEALRENEEKYRLIIENQTDLIDQVDLEGTIQFASPSYCRMFGKTEEELLGTSAWHLVHEEDREITIKAMEDLYKPPYRCYVEQRVKTKDGWRWCGWASKGVLDDNNNVTSVVSVGRDITERKQAD</sequence>
<proteinExistence type="predicted"/>
<dbReference type="NCBIfam" id="TIGR00229">
    <property type="entry name" value="sensory_box"/>
    <property type="match status" value="2"/>
</dbReference>
<feature type="domain" description="PAS" evidence="2">
    <location>
        <begin position="175"/>
        <end position="245"/>
    </location>
</feature>
<dbReference type="InterPro" id="IPR013655">
    <property type="entry name" value="PAS_fold_3"/>
</dbReference>
<dbReference type="PANTHER" id="PTHR44757">
    <property type="entry name" value="DIGUANYLATE CYCLASE DGCP"/>
    <property type="match status" value="1"/>
</dbReference>
<reference evidence="4" key="1">
    <citation type="journal article" date="2015" name="Nature">
        <title>Complex archaea that bridge the gap between prokaryotes and eukaryotes.</title>
        <authorList>
            <person name="Spang A."/>
            <person name="Saw J.H."/>
            <person name="Jorgensen S.L."/>
            <person name="Zaremba-Niedzwiedzka K."/>
            <person name="Martijn J."/>
            <person name="Lind A.E."/>
            <person name="van Eijk R."/>
            <person name="Schleper C."/>
            <person name="Guy L."/>
            <person name="Ettema T.J."/>
        </authorList>
    </citation>
    <scope>NUCLEOTIDE SEQUENCE</scope>
</reference>
<evidence type="ECO:0008006" key="5">
    <source>
        <dbReference type="Google" id="ProtNLM"/>
    </source>
</evidence>
<name>A0A0F8YJ21_9ZZZZ</name>
<gene>
    <name evidence="4" type="ORF">LCGC14_3087340</name>
</gene>
<organism evidence="4">
    <name type="scientific">marine sediment metagenome</name>
    <dbReference type="NCBI Taxonomy" id="412755"/>
    <lineage>
        <taxon>unclassified sequences</taxon>
        <taxon>metagenomes</taxon>
        <taxon>ecological metagenomes</taxon>
    </lineage>
</organism>
<dbReference type="PROSITE" id="PS50112">
    <property type="entry name" value="PAS"/>
    <property type="match status" value="2"/>
</dbReference>
<feature type="non-terminal residue" evidence="4">
    <location>
        <position position="294"/>
    </location>
</feature>